<comment type="caution">
    <text evidence="2">The sequence shown here is derived from an EMBL/GenBank/DDBJ whole genome shotgun (WGS) entry which is preliminary data.</text>
</comment>
<dbReference type="InterPro" id="IPR007813">
    <property type="entry name" value="PilN"/>
</dbReference>
<protein>
    <recommendedName>
        <fullName evidence="4">Fimbrial assembly protein</fullName>
    </recommendedName>
</protein>
<proteinExistence type="predicted"/>
<evidence type="ECO:0000256" key="1">
    <source>
        <dbReference type="SAM" id="Phobius"/>
    </source>
</evidence>
<name>A0A1F5BV67_9BACT</name>
<organism evidence="2 3">
    <name type="scientific">Candidatus Azambacteria bacterium RIFCSPLOWO2_01_FULL_46_25</name>
    <dbReference type="NCBI Taxonomy" id="1797298"/>
    <lineage>
        <taxon>Bacteria</taxon>
        <taxon>Candidatus Azamiibacteriota</taxon>
    </lineage>
</organism>
<dbReference type="PANTHER" id="PTHR40278">
    <property type="entry name" value="DNA UTILIZATION PROTEIN HOFN"/>
    <property type="match status" value="1"/>
</dbReference>
<dbReference type="Pfam" id="PF05137">
    <property type="entry name" value="PilN"/>
    <property type="match status" value="1"/>
</dbReference>
<gene>
    <name evidence="2" type="ORF">A2988_03225</name>
</gene>
<evidence type="ECO:0000313" key="2">
    <source>
        <dbReference type="EMBL" id="OGD34504.1"/>
    </source>
</evidence>
<keyword evidence="1" id="KW-0472">Membrane</keyword>
<accession>A0A1F5BV67</accession>
<dbReference type="PANTHER" id="PTHR40278:SF1">
    <property type="entry name" value="DNA UTILIZATION PROTEIN HOFN"/>
    <property type="match status" value="1"/>
</dbReference>
<keyword evidence="1" id="KW-1133">Transmembrane helix</keyword>
<dbReference type="STRING" id="1797298.A2988_03225"/>
<feature type="transmembrane region" description="Helical" evidence="1">
    <location>
        <begin position="23"/>
        <end position="49"/>
    </location>
</feature>
<dbReference type="Proteomes" id="UP000176650">
    <property type="component" value="Unassembled WGS sequence"/>
</dbReference>
<sequence length="184" mass="20478">MITLNLLPAHYKHEYAFERKKRLIIFVFVALCAITLVFNALLFSVYLYVKVWDSSVSAELEKQQGGESAKYIADLEKSVKNANKEIDALTGIQKDMTVSGPVLENMIMLIKPGVYLKNVSLNAATQDVAISGFAKTRDLVLELEQALKTSDFVVSESVKSPVTNIFTSANINFSLTLKVKNRPE</sequence>
<evidence type="ECO:0000313" key="3">
    <source>
        <dbReference type="Proteomes" id="UP000176650"/>
    </source>
</evidence>
<evidence type="ECO:0008006" key="4">
    <source>
        <dbReference type="Google" id="ProtNLM"/>
    </source>
</evidence>
<keyword evidence="1" id="KW-0812">Transmembrane</keyword>
<dbReference type="InterPro" id="IPR052534">
    <property type="entry name" value="Extracell_DNA_Util/SecSys_Comp"/>
</dbReference>
<reference evidence="2 3" key="1">
    <citation type="journal article" date="2016" name="Nat. Commun.">
        <title>Thousands of microbial genomes shed light on interconnected biogeochemical processes in an aquifer system.</title>
        <authorList>
            <person name="Anantharaman K."/>
            <person name="Brown C.T."/>
            <person name="Hug L.A."/>
            <person name="Sharon I."/>
            <person name="Castelle C.J."/>
            <person name="Probst A.J."/>
            <person name="Thomas B.C."/>
            <person name="Singh A."/>
            <person name="Wilkins M.J."/>
            <person name="Karaoz U."/>
            <person name="Brodie E.L."/>
            <person name="Williams K.H."/>
            <person name="Hubbard S.S."/>
            <person name="Banfield J.F."/>
        </authorList>
    </citation>
    <scope>NUCLEOTIDE SEQUENCE [LARGE SCALE GENOMIC DNA]</scope>
</reference>
<dbReference type="EMBL" id="MEYS01000001">
    <property type="protein sequence ID" value="OGD34504.1"/>
    <property type="molecule type" value="Genomic_DNA"/>
</dbReference>
<dbReference type="AlphaFoldDB" id="A0A1F5BV67"/>